<proteinExistence type="predicted"/>
<gene>
    <name evidence="1" type="ORF">Ae201684_000731</name>
</gene>
<dbReference type="EMBL" id="VJMJ01000008">
    <property type="protein sequence ID" value="KAF0744825.1"/>
    <property type="molecule type" value="Genomic_DNA"/>
</dbReference>
<accession>A0A6G0XWA0</accession>
<organism evidence="1 2">
    <name type="scientific">Aphanomyces euteiches</name>
    <dbReference type="NCBI Taxonomy" id="100861"/>
    <lineage>
        <taxon>Eukaryota</taxon>
        <taxon>Sar</taxon>
        <taxon>Stramenopiles</taxon>
        <taxon>Oomycota</taxon>
        <taxon>Saprolegniomycetes</taxon>
        <taxon>Saprolegniales</taxon>
        <taxon>Verrucalvaceae</taxon>
        <taxon>Aphanomyces</taxon>
    </lineage>
</organism>
<dbReference type="Proteomes" id="UP000481153">
    <property type="component" value="Unassembled WGS sequence"/>
</dbReference>
<name>A0A6G0XWA0_9STRA</name>
<evidence type="ECO:0000313" key="1">
    <source>
        <dbReference type="EMBL" id="KAF0744825.1"/>
    </source>
</evidence>
<evidence type="ECO:0000313" key="2">
    <source>
        <dbReference type="Proteomes" id="UP000481153"/>
    </source>
</evidence>
<sequence length="157" mass="18267">MSTWPPNKTDLSRLESLMLSSERPRGGSIATASELNEWRSASKANSRMVAANHSATCICRQRSFVYDEKYTRHERPRGGSIATASELNEWRSASKANSRMVAANHSATCICRQRSFVYDEKYTRQCLENVCCLRDLFVIEKRVDWWWYMRYTTLELH</sequence>
<comment type="caution">
    <text evidence="1">The sequence shown here is derived from an EMBL/GenBank/DDBJ whole genome shotgun (WGS) entry which is preliminary data.</text>
</comment>
<reference evidence="1 2" key="1">
    <citation type="submission" date="2019-07" db="EMBL/GenBank/DDBJ databases">
        <title>Genomics analysis of Aphanomyces spp. identifies a new class of oomycete effector associated with host adaptation.</title>
        <authorList>
            <person name="Gaulin E."/>
        </authorList>
    </citation>
    <scope>NUCLEOTIDE SEQUENCE [LARGE SCALE GENOMIC DNA]</scope>
    <source>
        <strain evidence="1 2">ATCC 201684</strain>
    </source>
</reference>
<protein>
    <submittedName>
        <fullName evidence="1">Uncharacterized protein</fullName>
    </submittedName>
</protein>
<dbReference type="AlphaFoldDB" id="A0A6G0XWA0"/>
<keyword evidence="2" id="KW-1185">Reference proteome</keyword>